<dbReference type="NCBIfam" id="NF047373">
    <property type="entry name" value="BB0259_flg_lyt"/>
    <property type="match status" value="1"/>
</dbReference>
<accession>A0A1I3I3X5</accession>
<protein>
    <submittedName>
        <fullName evidence="5">Soluble lytic murein transglycosylase</fullName>
    </submittedName>
</protein>
<dbReference type="PROSITE" id="PS51257">
    <property type="entry name" value="PROKAR_LIPOPROTEIN"/>
    <property type="match status" value="1"/>
</dbReference>
<keyword evidence="3" id="KW-0732">Signal</keyword>
<reference evidence="6" key="1">
    <citation type="submission" date="2016-10" db="EMBL/GenBank/DDBJ databases">
        <authorList>
            <person name="Varghese N."/>
            <person name="Submissions S."/>
        </authorList>
    </citation>
    <scope>NUCLEOTIDE SEQUENCE [LARGE SCALE GENOMIC DNA]</scope>
    <source>
        <strain evidence="6">XBD1002</strain>
    </source>
</reference>
<feature type="chain" id="PRO_5010347565" evidence="3">
    <location>
        <begin position="37"/>
        <end position="747"/>
    </location>
</feature>
<dbReference type="Proteomes" id="UP000182737">
    <property type="component" value="Unassembled WGS sequence"/>
</dbReference>
<dbReference type="RefSeq" id="WP_074929897.1">
    <property type="nucleotide sequence ID" value="NZ_FORI01000001.1"/>
</dbReference>
<dbReference type="Pfam" id="PF01464">
    <property type="entry name" value="SLT"/>
    <property type="match status" value="1"/>
</dbReference>
<evidence type="ECO:0000256" key="3">
    <source>
        <dbReference type="SAM" id="SignalP"/>
    </source>
</evidence>
<evidence type="ECO:0000313" key="6">
    <source>
        <dbReference type="Proteomes" id="UP000182737"/>
    </source>
</evidence>
<dbReference type="Gene3D" id="1.10.530.10">
    <property type="match status" value="1"/>
</dbReference>
<dbReference type="CDD" id="cd13401">
    <property type="entry name" value="Slt70-like"/>
    <property type="match status" value="1"/>
</dbReference>
<evidence type="ECO:0000256" key="1">
    <source>
        <dbReference type="ARBA" id="ARBA00007734"/>
    </source>
</evidence>
<dbReference type="OrthoDB" id="9815002at2"/>
<proteinExistence type="inferred from homology"/>
<dbReference type="InterPro" id="IPR023346">
    <property type="entry name" value="Lysozyme-like_dom_sf"/>
</dbReference>
<organism evidence="5 6">
    <name type="scientific">Treponema bryantii</name>
    <dbReference type="NCBI Taxonomy" id="163"/>
    <lineage>
        <taxon>Bacteria</taxon>
        <taxon>Pseudomonadati</taxon>
        <taxon>Spirochaetota</taxon>
        <taxon>Spirochaetia</taxon>
        <taxon>Spirochaetales</taxon>
        <taxon>Treponemataceae</taxon>
        <taxon>Treponema</taxon>
    </lineage>
</organism>
<dbReference type="EMBL" id="FORI01000001">
    <property type="protein sequence ID" value="SFI42684.1"/>
    <property type="molecule type" value="Genomic_DNA"/>
</dbReference>
<feature type="region of interest" description="Disordered" evidence="2">
    <location>
        <begin position="467"/>
        <end position="488"/>
    </location>
</feature>
<comment type="similarity">
    <text evidence="1">Belongs to the transglycosylase Slt family.</text>
</comment>
<name>A0A1I3I3X5_9SPIR</name>
<evidence type="ECO:0000259" key="4">
    <source>
        <dbReference type="Pfam" id="PF01464"/>
    </source>
</evidence>
<feature type="domain" description="Transglycosylase SLT" evidence="4">
    <location>
        <begin position="585"/>
        <end position="690"/>
    </location>
</feature>
<dbReference type="PANTHER" id="PTHR37423">
    <property type="entry name" value="SOLUBLE LYTIC MUREIN TRANSGLYCOSYLASE-RELATED"/>
    <property type="match status" value="1"/>
</dbReference>
<evidence type="ECO:0000313" key="5">
    <source>
        <dbReference type="EMBL" id="SFI42684.1"/>
    </source>
</evidence>
<feature type="signal peptide" evidence="3">
    <location>
        <begin position="1"/>
        <end position="36"/>
    </location>
</feature>
<dbReference type="InterPro" id="IPR008258">
    <property type="entry name" value="Transglycosylase_SLT_dom_1"/>
</dbReference>
<keyword evidence="6" id="KW-1185">Reference proteome</keyword>
<dbReference type="SUPFAM" id="SSF53955">
    <property type="entry name" value="Lysozyme-like"/>
    <property type="match status" value="1"/>
</dbReference>
<feature type="compositionally biased region" description="Polar residues" evidence="2">
    <location>
        <begin position="470"/>
        <end position="486"/>
    </location>
</feature>
<dbReference type="PANTHER" id="PTHR37423:SF5">
    <property type="entry name" value="SOLUBLE LYTIC MUREIN TRANSGLYCOSYLASE"/>
    <property type="match status" value="1"/>
</dbReference>
<dbReference type="AlphaFoldDB" id="A0A1I3I3X5"/>
<sequence length="747" mass="84993">MRPSLLPPRCFCNFRRLTVYCLATFLTLSAVSCKGAAQPEGQKRFGDDADYFIGLRLLGEGNENAAREKFKRCIKKGSPCCAQKSAEALCTFGNIQEKNAAAENLLKQFPGDEAILIASRQFSAAGEINKLIDCTAGLDFSKAKNEIIRLRLEAMGRRGDSAYETEVYRWFTQCPVSTEHYQFYRDTYAHPDFERAYENPDSELATTLTYTPQQFAIHYRIESYKRNYSYTAQNSWILEEFFSKGELDPEPQLISDLGKNYLYGTMDFVKNAGHFTKLAQNYTGTPAEYYFWFYAGRYYEKAGIYYRQTRKCFEAAMSSANSPEQKDNALWYLLNTSLNFSMDSIIDSIGEYSREWTDCEYFEDFFEQLVTALLAAGRWNEFGKIYKAIDGYASDLTTAQFAYLYGRLIQEGLADGTEDDATIAFKRATQGGSSVYYKALAAYRLGISKDPIELKKVMCAPTPAKAKSSGADTATSATHVNSTANSKDLPPIDPSLENLLCGYAYFGFPELIYPEWQKTQGQKISTEINFYLADFLSKCADPQNPEKSDYYTQSLRIAARAQRIADRQLTREELSLVYPTYYSEYVSKYCQEYKLSQPVMYALIRSESFFDADVMSSAGAVGLTQLMEFTASDIARRFKISDYSLTDPETNIRFGTYYLSNLISRCDDSALMGFFSYNAGITRVRRWLQSSLIEFGKKSNMPPDLFLETVPFAETREYGRKLISATLAYDWLENPKNFHLSAENLIE</sequence>
<gene>
    <name evidence="5" type="ORF">SAMN04487775_101308</name>
</gene>
<evidence type="ECO:0000256" key="2">
    <source>
        <dbReference type="SAM" id="MobiDB-lite"/>
    </source>
</evidence>